<feature type="region of interest" description="Disordered" evidence="1">
    <location>
        <begin position="17"/>
        <end position="104"/>
    </location>
</feature>
<dbReference type="OMA" id="NIHRNCI"/>
<dbReference type="EMBL" id="CM007387">
    <property type="protein sequence ID" value="ONK64761.1"/>
    <property type="molecule type" value="Genomic_DNA"/>
</dbReference>
<feature type="compositionally biased region" description="Low complexity" evidence="1">
    <location>
        <begin position="209"/>
        <end position="220"/>
    </location>
</feature>
<protein>
    <submittedName>
        <fullName evidence="2">Uncharacterized protein</fullName>
    </submittedName>
</protein>
<evidence type="ECO:0000313" key="2">
    <source>
        <dbReference type="EMBL" id="ONK64761.1"/>
    </source>
</evidence>
<name>A0A5P1EJJ6_ASPOF</name>
<organism evidence="2 3">
    <name type="scientific">Asparagus officinalis</name>
    <name type="common">Garden asparagus</name>
    <dbReference type="NCBI Taxonomy" id="4686"/>
    <lineage>
        <taxon>Eukaryota</taxon>
        <taxon>Viridiplantae</taxon>
        <taxon>Streptophyta</taxon>
        <taxon>Embryophyta</taxon>
        <taxon>Tracheophyta</taxon>
        <taxon>Spermatophyta</taxon>
        <taxon>Magnoliopsida</taxon>
        <taxon>Liliopsida</taxon>
        <taxon>Asparagales</taxon>
        <taxon>Asparagaceae</taxon>
        <taxon>Asparagoideae</taxon>
        <taxon>Asparagus</taxon>
    </lineage>
</organism>
<reference evidence="3" key="1">
    <citation type="journal article" date="2017" name="Nat. Commun.">
        <title>The asparagus genome sheds light on the origin and evolution of a young Y chromosome.</title>
        <authorList>
            <person name="Harkess A."/>
            <person name="Zhou J."/>
            <person name="Xu C."/>
            <person name="Bowers J.E."/>
            <person name="Van der Hulst R."/>
            <person name="Ayyampalayam S."/>
            <person name="Mercati F."/>
            <person name="Riccardi P."/>
            <person name="McKain M.R."/>
            <person name="Kakrana A."/>
            <person name="Tang H."/>
            <person name="Ray J."/>
            <person name="Groenendijk J."/>
            <person name="Arikit S."/>
            <person name="Mathioni S.M."/>
            <person name="Nakano M."/>
            <person name="Shan H."/>
            <person name="Telgmann-Rauber A."/>
            <person name="Kanno A."/>
            <person name="Yue Z."/>
            <person name="Chen H."/>
            <person name="Li W."/>
            <person name="Chen Y."/>
            <person name="Xu X."/>
            <person name="Zhang Y."/>
            <person name="Luo S."/>
            <person name="Chen H."/>
            <person name="Gao J."/>
            <person name="Mao Z."/>
            <person name="Pires J.C."/>
            <person name="Luo M."/>
            <person name="Kudrna D."/>
            <person name="Wing R.A."/>
            <person name="Meyers B.C."/>
            <person name="Yi K."/>
            <person name="Kong H."/>
            <person name="Lavrijsen P."/>
            <person name="Sunseri F."/>
            <person name="Falavigna A."/>
            <person name="Ye Y."/>
            <person name="Leebens-Mack J.H."/>
            <person name="Chen G."/>
        </authorList>
    </citation>
    <scope>NUCLEOTIDE SEQUENCE [LARGE SCALE GENOMIC DNA]</scope>
    <source>
        <strain evidence="3">cv. DH0086</strain>
    </source>
</reference>
<proteinExistence type="predicted"/>
<feature type="compositionally biased region" description="Pro residues" evidence="1">
    <location>
        <begin position="167"/>
        <end position="178"/>
    </location>
</feature>
<keyword evidence="3" id="KW-1185">Reference proteome</keyword>
<gene>
    <name evidence="2" type="ORF">A4U43_C07F29640</name>
</gene>
<dbReference type="Proteomes" id="UP000243459">
    <property type="component" value="Chromosome 7"/>
</dbReference>
<evidence type="ECO:0000256" key="1">
    <source>
        <dbReference type="SAM" id="MobiDB-lite"/>
    </source>
</evidence>
<sequence length="327" mass="35938">MGKGLVSEKFEKMRITEVGGDRARREELKKRWTGGGSTLLKPKKPTTKPTPLFSSLSSSLIQPDHHSRSTDPHHTPPSPRCRSHHGLPPISPHVSSTAGQPPCSAIRPLLHLQRNRPSRLLRQPSRLAPPTIHRPPAPISGSPLYSLADDPLALAPLHLWPYRPTRQPRPQPAQPPPAATRRARTLTRTSSVLSRTHHSAEKPSRSPRRAAPSPSLPRYARCPKPLRSQPLDRRHLSLPTPKLLPSGAPPTSEQRHLQTPFEPTSTHAKLRQPPRDRAASPPTEPPRPRFRPTAARSAPRSSSEPLPSVAKSSIAAVLHHSSLSPLP</sequence>
<feature type="compositionally biased region" description="Low complexity" evidence="1">
    <location>
        <begin position="120"/>
        <end position="130"/>
    </location>
</feature>
<accession>A0A5P1EJJ6</accession>
<feature type="compositionally biased region" description="Basic and acidic residues" evidence="1">
    <location>
        <begin position="63"/>
        <end position="74"/>
    </location>
</feature>
<dbReference type="AlphaFoldDB" id="A0A5P1EJJ6"/>
<feature type="region of interest" description="Disordered" evidence="1">
    <location>
        <begin position="162"/>
        <end position="311"/>
    </location>
</feature>
<feature type="compositionally biased region" description="Basic and acidic residues" evidence="1">
    <location>
        <begin position="17"/>
        <end position="30"/>
    </location>
</feature>
<dbReference type="PRINTS" id="PR01217">
    <property type="entry name" value="PRICHEXTENSN"/>
</dbReference>
<evidence type="ECO:0000313" key="3">
    <source>
        <dbReference type="Proteomes" id="UP000243459"/>
    </source>
</evidence>
<feature type="region of interest" description="Disordered" evidence="1">
    <location>
        <begin position="120"/>
        <end position="144"/>
    </location>
</feature>
<dbReference type="Gramene" id="ONK64761">
    <property type="protein sequence ID" value="ONK64761"/>
    <property type="gene ID" value="A4U43_C07F29640"/>
</dbReference>
<feature type="compositionally biased region" description="Low complexity" evidence="1">
    <location>
        <begin position="47"/>
        <end position="60"/>
    </location>
</feature>
<feature type="compositionally biased region" description="Low complexity" evidence="1">
    <location>
        <begin position="291"/>
        <end position="308"/>
    </location>
</feature>